<name>A0A540WBH6_9ACTN</name>
<reference evidence="2 3" key="1">
    <citation type="submission" date="2019-06" db="EMBL/GenBank/DDBJ databases">
        <title>Description of Kitasatospora acidophila sp. nov. isolated from pine grove soil, and reclassification of Streptomyces novaecaesareae to Kitasatospora novaeceasareae comb. nov.</title>
        <authorList>
            <person name="Kim M.J."/>
        </authorList>
    </citation>
    <scope>NUCLEOTIDE SEQUENCE [LARGE SCALE GENOMIC DNA]</scope>
    <source>
        <strain evidence="2 3">MMS16-CNU292</strain>
    </source>
</reference>
<proteinExistence type="predicted"/>
<dbReference type="Gene3D" id="2.40.320.10">
    <property type="entry name" value="Hypothetical Protein Pfu-838710-001"/>
    <property type="match status" value="1"/>
</dbReference>
<keyword evidence="3" id="KW-1185">Reference proteome</keyword>
<dbReference type="InterPro" id="IPR033469">
    <property type="entry name" value="CYTH-like_dom_sf"/>
</dbReference>
<feature type="domain" description="CYTH" evidence="1">
    <location>
        <begin position="8"/>
        <end position="157"/>
    </location>
</feature>
<evidence type="ECO:0000313" key="3">
    <source>
        <dbReference type="Proteomes" id="UP000319103"/>
    </source>
</evidence>
<dbReference type="RefSeq" id="WP_141636735.1">
    <property type="nucleotide sequence ID" value="NZ_VIGB01000003.1"/>
</dbReference>
<evidence type="ECO:0000259" key="1">
    <source>
        <dbReference type="SMART" id="SM01118"/>
    </source>
</evidence>
<evidence type="ECO:0000313" key="2">
    <source>
        <dbReference type="EMBL" id="TQF06302.1"/>
    </source>
</evidence>
<dbReference type="SUPFAM" id="SSF55154">
    <property type="entry name" value="CYTH-like phosphatases"/>
    <property type="match status" value="1"/>
</dbReference>
<sequence length="176" mass="19475">MADGKYARVERERRFLLAGEPDRRAVTATRRLTDRYLTGTRLRLREMVHLETGEAVYKLTQKLPGDQPDWGLTTTCYLSPAEYRVFATLPGAVLAKTRYSVPPLGIDVFDAPLAPLVLAEAEFDSEAEARAFRPPAGAIAEVTADPRFTGGRLVTVEPGELRGWLAEYGLQLAVLQ</sequence>
<dbReference type="OrthoDB" id="9805588at2"/>
<dbReference type="AlphaFoldDB" id="A0A540WBH6"/>
<dbReference type="Proteomes" id="UP000319103">
    <property type="component" value="Unassembled WGS sequence"/>
</dbReference>
<dbReference type="SMART" id="SM01118">
    <property type="entry name" value="CYTH"/>
    <property type="match status" value="1"/>
</dbReference>
<dbReference type="InterPro" id="IPR023577">
    <property type="entry name" value="CYTH_domain"/>
</dbReference>
<gene>
    <name evidence="2" type="ORF">E6W39_33935</name>
</gene>
<accession>A0A540WBH6</accession>
<dbReference type="EMBL" id="VIGB01000003">
    <property type="protein sequence ID" value="TQF06302.1"/>
    <property type="molecule type" value="Genomic_DNA"/>
</dbReference>
<protein>
    <recommendedName>
        <fullName evidence="1">CYTH domain-containing protein</fullName>
    </recommendedName>
</protein>
<comment type="caution">
    <text evidence="2">The sequence shown here is derived from an EMBL/GenBank/DDBJ whole genome shotgun (WGS) entry which is preliminary data.</text>
</comment>
<organism evidence="2 3">
    <name type="scientific">Kitasatospora acidiphila</name>
    <dbReference type="NCBI Taxonomy" id="2567942"/>
    <lineage>
        <taxon>Bacteria</taxon>
        <taxon>Bacillati</taxon>
        <taxon>Actinomycetota</taxon>
        <taxon>Actinomycetes</taxon>
        <taxon>Kitasatosporales</taxon>
        <taxon>Streptomycetaceae</taxon>
        <taxon>Kitasatospora</taxon>
    </lineage>
</organism>